<protein>
    <submittedName>
        <fullName evidence="2">Sel1 domain protein repeat-containing protein</fullName>
    </submittedName>
</protein>
<organism evidence="2 3">
    <name type="scientific">Stutzerimonas stutzeri</name>
    <name type="common">Pseudomonas stutzeri</name>
    <dbReference type="NCBI Taxonomy" id="316"/>
    <lineage>
        <taxon>Bacteria</taxon>
        <taxon>Pseudomonadati</taxon>
        <taxon>Pseudomonadota</taxon>
        <taxon>Gammaproteobacteria</taxon>
        <taxon>Pseudomonadales</taxon>
        <taxon>Pseudomonadaceae</taxon>
        <taxon>Stutzerimonas</taxon>
    </lineage>
</organism>
<feature type="chain" id="PRO_5002338314" evidence="1">
    <location>
        <begin position="20"/>
        <end position="161"/>
    </location>
</feature>
<dbReference type="RefSeq" id="WP_080890581.1">
    <property type="nucleotide sequence ID" value="NZ_JYHV01000015.1"/>
</dbReference>
<comment type="caution">
    <text evidence="2">The sequence shown here is derived from an EMBL/GenBank/DDBJ whole genome shotgun (WGS) entry which is preliminary data.</text>
</comment>
<dbReference type="PATRIC" id="fig|316.101.peg.1008"/>
<reference evidence="2 3" key="1">
    <citation type="submission" date="2015-02" db="EMBL/GenBank/DDBJ databases">
        <title>Draft genome sequence of Pseudomonas stutzeri NT0128 isolated from wheat (Triticum turgidum) rhizosphere.</title>
        <authorList>
            <person name="Tovi N."/>
            <person name="Frenk S."/>
            <person name="Hadar Y."/>
            <person name="Minz D."/>
        </authorList>
    </citation>
    <scope>NUCLEOTIDE SEQUENCE [LARGE SCALE GENOMIC DNA]</scope>
    <source>
        <strain evidence="2 3">NT0128</strain>
    </source>
</reference>
<accession>A0A0D9ASQ9</accession>
<evidence type="ECO:0000313" key="2">
    <source>
        <dbReference type="EMBL" id="KJH82421.1"/>
    </source>
</evidence>
<name>A0A0D9ASQ9_STUST</name>
<evidence type="ECO:0000313" key="3">
    <source>
        <dbReference type="Proteomes" id="UP000032487"/>
    </source>
</evidence>
<dbReference type="SUPFAM" id="SSF81901">
    <property type="entry name" value="HCP-like"/>
    <property type="match status" value="1"/>
</dbReference>
<dbReference type="Pfam" id="PF08238">
    <property type="entry name" value="Sel1"/>
    <property type="match status" value="2"/>
</dbReference>
<keyword evidence="1" id="KW-0732">Signal</keyword>
<dbReference type="Proteomes" id="UP000032487">
    <property type="component" value="Unassembled WGS sequence"/>
</dbReference>
<dbReference type="AlphaFoldDB" id="A0A0D9ASQ9"/>
<sequence length="161" mass="17744">MLANLTRVALALIAPAAFGQTSDLSYESYVDSDKRIKCLYGYAAQKTGDHASALKIFEDCIHRWNDVYSLIWLAQMYESGVGVPLNLEKAAALIKRGAEQPDSAAYVSLARYHWGVALAEGRGVAIDKAAARRWLLRASNDGQTEADEYLLRLDNPAAPRR</sequence>
<evidence type="ECO:0000256" key="1">
    <source>
        <dbReference type="SAM" id="SignalP"/>
    </source>
</evidence>
<dbReference type="InterPro" id="IPR011990">
    <property type="entry name" value="TPR-like_helical_dom_sf"/>
</dbReference>
<proteinExistence type="predicted"/>
<dbReference type="InterPro" id="IPR006597">
    <property type="entry name" value="Sel1-like"/>
</dbReference>
<dbReference type="EMBL" id="JYHV01000015">
    <property type="protein sequence ID" value="KJH82421.1"/>
    <property type="molecule type" value="Genomic_DNA"/>
</dbReference>
<dbReference type="Gene3D" id="1.25.40.10">
    <property type="entry name" value="Tetratricopeptide repeat domain"/>
    <property type="match status" value="1"/>
</dbReference>
<dbReference type="SMART" id="SM00671">
    <property type="entry name" value="SEL1"/>
    <property type="match status" value="2"/>
</dbReference>
<gene>
    <name evidence="2" type="ORF">UF78_09850</name>
</gene>
<feature type="signal peptide" evidence="1">
    <location>
        <begin position="1"/>
        <end position="19"/>
    </location>
</feature>